<dbReference type="GO" id="GO:0005669">
    <property type="term" value="C:transcription factor TFIID complex"/>
    <property type="evidence" value="ECO:0007669"/>
    <property type="project" value="InterPro"/>
</dbReference>
<feature type="domain" description="Bromo" evidence="8">
    <location>
        <begin position="1396"/>
        <end position="1458"/>
    </location>
</feature>
<dbReference type="InterPro" id="IPR040240">
    <property type="entry name" value="TAF1"/>
</dbReference>
<feature type="region of interest" description="Disordered" evidence="7">
    <location>
        <begin position="1"/>
        <end position="46"/>
    </location>
</feature>
<feature type="domain" description="Bromo" evidence="8">
    <location>
        <begin position="1515"/>
        <end position="1577"/>
    </location>
</feature>
<keyword evidence="3 6" id="KW-0103">Bromodomain</keyword>
<dbReference type="SUPFAM" id="SSF47370">
    <property type="entry name" value="Bromodomain"/>
    <property type="match status" value="2"/>
</dbReference>
<dbReference type="InterPro" id="IPR022591">
    <property type="entry name" value="TAF1_HAT_dom"/>
</dbReference>
<dbReference type="SMART" id="SM00297">
    <property type="entry name" value="BROMO"/>
    <property type="match status" value="2"/>
</dbReference>
<dbReference type="Pfam" id="PF00439">
    <property type="entry name" value="Bromodomain"/>
    <property type="match status" value="2"/>
</dbReference>
<keyword evidence="2" id="KW-0805">Transcription regulation</keyword>
<feature type="compositionally biased region" description="Polar residues" evidence="7">
    <location>
        <begin position="1161"/>
        <end position="1174"/>
    </location>
</feature>
<evidence type="ECO:0000256" key="4">
    <source>
        <dbReference type="ARBA" id="ARBA00023163"/>
    </source>
</evidence>
<feature type="compositionally biased region" description="Basic residues" evidence="7">
    <location>
        <begin position="1228"/>
        <end position="1237"/>
    </location>
</feature>
<evidence type="ECO:0000256" key="3">
    <source>
        <dbReference type="ARBA" id="ARBA00023117"/>
    </source>
</evidence>
<feature type="region of interest" description="Disordered" evidence="7">
    <location>
        <begin position="1161"/>
        <end position="1246"/>
    </location>
</feature>
<feature type="compositionally biased region" description="Acidic residues" evidence="7">
    <location>
        <begin position="122"/>
        <end position="134"/>
    </location>
</feature>
<dbReference type="PROSITE" id="PS50014">
    <property type="entry name" value="BROMODOMAIN_2"/>
    <property type="match status" value="2"/>
</dbReference>
<dbReference type="GO" id="GO:0051123">
    <property type="term" value="P:RNA polymerase II preinitiation complex assembly"/>
    <property type="evidence" value="ECO:0007669"/>
    <property type="project" value="TreeGrafter"/>
</dbReference>
<evidence type="ECO:0000313" key="9">
    <source>
        <dbReference type="EMBL" id="CRZ11196.1"/>
    </source>
</evidence>
<dbReference type="Pfam" id="PF15288">
    <property type="entry name" value="zf-CCHC_6"/>
    <property type="match status" value="1"/>
</dbReference>
<evidence type="ECO:0000256" key="1">
    <source>
        <dbReference type="ARBA" id="ARBA00004123"/>
    </source>
</evidence>
<keyword evidence="4" id="KW-0804">Transcription</keyword>
<dbReference type="PANTHER" id="PTHR13900">
    <property type="entry name" value="TRANSCRIPTION INITIATION FACTOR TFIID"/>
    <property type="match status" value="1"/>
</dbReference>
<comment type="subcellular location">
    <subcellularLocation>
        <location evidence="1">Nucleus</location>
    </subcellularLocation>
</comment>
<dbReference type="EMBL" id="HACM01010754">
    <property type="protein sequence ID" value="CRZ11196.1"/>
    <property type="molecule type" value="Transcribed_RNA"/>
</dbReference>
<evidence type="ECO:0000256" key="7">
    <source>
        <dbReference type="SAM" id="MobiDB-lite"/>
    </source>
</evidence>
<evidence type="ECO:0000256" key="6">
    <source>
        <dbReference type="PROSITE-ProRule" id="PRU00035"/>
    </source>
</evidence>
<sequence length="1597" mass="177931">FVQSELEPRTTSLKPQSTTSTCYMAMNDSDSDDSSASSARRGGGFVWGNIDVHGIVEEEDKSRYPAELHDNMEDNSVAMDLSSNIISGRNEAHPVNTGSPSASKTALHDPNLFVQGSHDASDPSDSEDFDEEDSIVPVPRSSIPVPPFRSKSEARPSLELMAQAAAQSIFMASAKSNMRMMASNPPTFSGPIQLPVLRKDFDGSDVFKFSDMYIGSFEPFFEGLVVRNPVVKVAIGVEGGSWFAHGDELEFLDPDGSGLAAQGSVGMSSEPFQSVQKMFGSRFDVGEPLSVPRASDLSVRLDDSMFSLLEQLQWEAEIDCIDTGQSEVPPRIASPTQSIVSQSEEVPPEIDIGFDIGVDAVRGSHSEDAGLPSSRPRVSLRFARQSGRPGRAIGSTTMATYDDRPFYALSNSRNNVQSIPKRPLSPLKPLRSLNSDFQSMEWLSTIVWDDADTRQALPLTSLILDENDPNMIFGTDVCEQRNQNEVQDDVDPSKRFNLSLDFSPLYEKAGVEERTIVGRAAVQHALFAQELARPIYKSYFLEDELERFHRPRAFFYTSLITSRPQDKTKTSLIESASARKYVPKKESELSARDGRIVLAEYIEEHPPLIANVGMASEIITFYRQKNLEDNYHPTSQDGVVKVLRPEKDDESPFIADVRCGSTVSSINCNMFAAPVFSHPVPSGDFLLYRSSKRNNWAIREIPAVYTVGQIQPKVQVKTPNARDANAALKDMLSVFIFRLLRANPKLLIADVFEAFPTQSETAIRAKLKEVADFQRGGHESGCWILNSERAKLPSDSAIREMVTPENMCEFASMRAGQHRLEKLGIETLLLWTPQLSAIISKLRLGLLKRQLEYVEQELQLTPWNLTSNFVNALQGRCLLKLQGPGNPLGRGAGFSYIKAPHRFEADPTAPKIAPAKSLTGTDKDLRKLNMHELFTALVSFGIPESHVKDLPRWNRVGLLRQLCSDATLNGENTQFGRFARQQRNTNRVQQQRFLKEAQKIFDRQCNILKNSVPVTLDDRSSEDEADEFAADLEDLLEDRNGTENSADASALHDEQAEYEKFMKEQEEKRQHELQGGNNIEGQQLLHETDVNNLPPGAAQSVKVKKIRRRLQRREVICDSDGIERERVTIIDDPEWIEAYLADQSDSGNRLKQLEEKLTSANATAGASPCQSNGQRLAGSGETAGRCSKSNRGEPKQLSRPRKRLLPGTSGVRSAQRRLKELRNGVKPRVPRPSRPRLPRTPVIGPNGKPMVKCSSCHTFGHTKSNRKCPNHPDNLVLKVTDQESKVTLSLAKVPTPKRHHGEREAAPRLGQQTDTLMDGEQGQYSSRDAQFPASSAIKKKRKRERPSAGNPNNSESDVCPKRLSSFRRRGDPQITLNSFFNGAIDATSDVLGIKTFCKPVTDDIAPNYSTIVKTHMYIDLLKQKVRGCAYTSSADFIADLDLIRSNSALYNGPDNLLTVNATIVVDAALRCLTANQIVIAETERHLVEYQQHQKLLSRLSVVLESLLNHLDWALFRFNVKKSDVPDYHTKVRNPISLSTMKEKLERGEYDSVSSFRSDIDLLVDNAEKYNGIGSPIAEQAHRLRQEADQRLKEISDV</sequence>
<dbReference type="InterPro" id="IPR041670">
    <property type="entry name" value="Znf-CCHC_6"/>
</dbReference>
<proteinExistence type="predicted"/>
<evidence type="ECO:0000259" key="8">
    <source>
        <dbReference type="PROSITE" id="PS50014"/>
    </source>
</evidence>
<feature type="region of interest" description="Disordered" evidence="7">
    <location>
        <begin position="88"/>
        <end position="107"/>
    </location>
</feature>
<dbReference type="GO" id="GO:0017025">
    <property type="term" value="F:TBP-class protein binding"/>
    <property type="evidence" value="ECO:0007669"/>
    <property type="project" value="InterPro"/>
</dbReference>
<dbReference type="InterPro" id="IPR036427">
    <property type="entry name" value="Bromodomain-like_sf"/>
</dbReference>
<dbReference type="Gene3D" id="1.20.920.10">
    <property type="entry name" value="Bromodomain-like"/>
    <property type="match status" value="2"/>
</dbReference>
<dbReference type="Pfam" id="PF12157">
    <property type="entry name" value="DUF3591"/>
    <property type="match status" value="1"/>
</dbReference>
<dbReference type="PRINTS" id="PR00503">
    <property type="entry name" value="BROMODOMAIN"/>
</dbReference>
<protein>
    <recommendedName>
        <fullName evidence="8">Bromo domain-containing protein</fullName>
    </recommendedName>
</protein>
<feature type="region of interest" description="Disordered" evidence="7">
    <location>
        <begin position="112"/>
        <end position="150"/>
    </location>
</feature>
<dbReference type="PANTHER" id="PTHR13900:SF0">
    <property type="entry name" value="TRANSCRIPTION INITIATION FACTOR TFIID SUBUNIT 1"/>
    <property type="match status" value="1"/>
</dbReference>
<dbReference type="InterPro" id="IPR001487">
    <property type="entry name" value="Bromodomain"/>
</dbReference>
<dbReference type="CDD" id="cd04369">
    <property type="entry name" value="Bromodomain"/>
    <property type="match status" value="2"/>
</dbReference>
<feature type="region of interest" description="Disordered" evidence="7">
    <location>
        <begin position="1294"/>
        <end position="1360"/>
    </location>
</feature>
<feature type="non-terminal residue" evidence="9">
    <location>
        <position position="1"/>
    </location>
</feature>
<evidence type="ECO:0000256" key="2">
    <source>
        <dbReference type="ARBA" id="ARBA00023015"/>
    </source>
</evidence>
<evidence type="ECO:0000256" key="5">
    <source>
        <dbReference type="ARBA" id="ARBA00023242"/>
    </source>
</evidence>
<name>A0A0H5RBM5_9EUKA</name>
<keyword evidence="5" id="KW-0539">Nucleus</keyword>
<dbReference type="GO" id="GO:0004402">
    <property type="term" value="F:histone acetyltransferase activity"/>
    <property type="evidence" value="ECO:0007669"/>
    <property type="project" value="InterPro"/>
</dbReference>
<organism evidence="9">
    <name type="scientific">Spongospora subterranea</name>
    <dbReference type="NCBI Taxonomy" id="70186"/>
    <lineage>
        <taxon>Eukaryota</taxon>
        <taxon>Sar</taxon>
        <taxon>Rhizaria</taxon>
        <taxon>Endomyxa</taxon>
        <taxon>Phytomyxea</taxon>
        <taxon>Plasmodiophorida</taxon>
        <taxon>Plasmodiophoridae</taxon>
        <taxon>Spongospora</taxon>
    </lineage>
</organism>
<reference evidence="9" key="1">
    <citation type="submission" date="2015-04" db="EMBL/GenBank/DDBJ databases">
        <title>The genome sequence of the plant pathogenic Rhizarian Plasmodiophora brassicae reveals insights in its biotrophic life cycle and the origin of chitin synthesis.</title>
        <authorList>
            <person name="Schwelm A."/>
            <person name="Fogelqvist J."/>
            <person name="Knaust A."/>
            <person name="Julke S."/>
            <person name="Lilja T."/>
            <person name="Dhandapani V."/>
            <person name="Bonilla-Rosso G."/>
            <person name="Karlsson M."/>
            <person name="Shevchenko A."/>
            <person name="Choi S.R."/>
            <person name="Kim H.G."/>
            <person name="Park J.Y."/>
            <person name="Lim Y.P."/>
            <person name="Ludwig-Muller J."/>
            <person name="Dixelius C."/>
        </authorList>
    </citation>
    <scope>NUCLEOTIDE SEQUENCE</scope>
    <source>
        <tissue evidence="9">Potato root galls</tissue>
    </source>
</reference>
<feature type="compositionally biased region" description="Polar residues" evidence="7">
    <location>
        <begin position="1"/>
        <end position="22"/>
    </location>
</feature>
<accession>A0A0H5RBM5</accession>
<dbReference type="GO" id="GO:0016251">
    <property type="term" value="F:RNA polymerase II general transcription initiation factor activity"/>
    <property type="evidence" value="ECO:0007669"/>
    <property type="project" value="InterPro"/>
</dbReference>